<name>A0A1G6CE57_9HYPH</name>
<evidence type="ECO:0000256" key="5">
    <source>
        <dbReference type="ARBA" id="ARBA00023002"/>
    </source>
</evidence>
<sequence>MTASLGALLPFLLPGLVMIVAGMVLLGLRGPIRDIVILAAPLAVLALIWGLPDGAAGGIHWLGYELVPFRSDALSRLFGTIFSLMAFAGGLFALRQERLAEVPVAFMYAGSAIGVVFAGDLITVFVFWEVMAVCSTLVIWMAGAGARGAGQRYIVMHLFGGVVLMAGIAGHIADTGSIAFGPMLADTPAHWLILAGFLLNAGSWPVSAWLPDAYPKASWSGTVFLSAFTTKTAVFVLLRGFPGEEVLIWVGMVMVFYGIIYAILENDMRRILAYSIVNQIGFILVAIGIGSEMALNGAAAHAFIHIIYKGLLLMAAGSVMYVAGRTKCTELGGLFRTMPLTTACAIVGALAMSAMPLTSGFVTKSMISDSAKIDGMAAVWFLLMAASAALPIMAGIKFPWFVFFQKDSGLRPPDPPWTMRLAMILMAILCIGIGVFPAPLYAMLPFPVDFVPYTTSHVVAQLLLLLFAGLAFFVLLRWLKPADTITLDVDWLWRRLGPSVIARMDRQSAGGAMMNRGQRAATRALQAVYRHHGPTGILARSWPTGSMAFWAVLMLSAYLVFYYL</sequence>
<feature type="transmembrane region" description="Helical" evidence="8">
    <location>
        <begin position="271"/>
        <end position="290"/>
    </location>
</feature>
<feature type="transmembrane region" description="Helical" evidence="8">
    <location>
        <begin position="101"/>
        <end position="119"/>
    </location>
</feature>
<feature type="transmembrane region" description="Helical" evidence="8">
    <location>
        <begin position="189"/>
        <end position="210"/>
    </location>
</feature>
<dbReference type="EMBL" id="FMXQ01000004">
    <property type="protein sequence ID" value="SDB31133.1"/>
    <property type="molecule type" value="Genomic_DNA"/>
</dbReference>
<proteinExistence type="predicted"/>
<evidence type="ECO:0000256" key="4">
    <source>
        <dbReference type="ARBA" id="ARBA00022989"/>
    </source>
</evidence>
<feature type="transmembrane region" description="Helical" evidence="8">
    <location>
        <begin position="35"/>
        <end position="61"/>
    </location>
</feature>
<feature type="transmembrane region" description="Helical" evidence="8">
    <location>
        <begin position="377"/>
        <end position="396"/>
    </location>
</feature>
<keyword evidence="4 8" id="KW-1133">Transmembrane helix</keyword>
<evidence type="ECO:0000256" key="2">
    <source>
        <dbReference type="ARBA" id="ARBA00022475"/>
    </source>
</evidence>
<feature type="transmembrane region" description="Helical" evidence="8">
    <location>
        <begin position="153"/>
        <end position="173"/>
    </location>
</feature>
<dbReference type="GO" id="GO:0016491">
    <property type="term" value="F:oxidoreductase activity"/>
    <property type="evidence" value="ECO:0007669"/>
    <property type="project" value="UniProtKB-KW"/>
</dbReference>
<evidence type="ECO:0000313" key="11">
    <source>
        <dbReference type="Proteomes" id="UP000199071"/>
    </source>
</evidence>
<gene>
    <name evidence="10" type="ORF">SAMN02982931_02370</name>
</gene>
<dbReference type="InterPro" id="IPR052175">
    <property type="entry name" value="ComplexI-like_HydComp"/>
</dbReference>
<dbReference type="RefSeq" id="WP_090876627.1">
    <property type="nucleotide sequence ID" value="NZ_FMXQ01000004.1"/>
</dbReference>
<dbReference type="PANTHER" id="PTHR42682">
    <property type="entry name" value="HYDROGENASE-4 COMPONENT F"/>
    <property type="match status" value="1"/>
</dbReference>
<keyword evidence="5" id="KW-0560">Oxidoreductase</keyword>
<feature type="transmembrane region" description="Helical" evidence="8">
    <location>
        <begin position="302"/>
        <end position="322"/>
    </location>
</feature>
<evidence type="ECO:0000256" key="8">
    <source>
        <dbReference type="SAM" id="Phobius"/>
    </source>
</evidence>
<feature type="transmembrane region" description="Helical" evidence="8">
    <location>
        <begin position="417"/>
        <end position="438"/>
    </location>
</feature>
<dbReference type="Pfam" id="PF00361">
    <property type="entry name" value="Proton_antipo_M"/>
    <property type="match status" value="1"/>
</dbReference>
<feature type="transmembrane region" description="Helical" evidence="8">
    <location>
        <begin position="334"/>
        <end position="357"/>
    </location>
</feature>
<feature type="transmembrane region" description="Helical" evidence="8">
    <location>
        <begin position="222"/>
        <end position="240"/>
    </location>
</feature>
<feature type="transmembrane region" description="Helical" evidence="8">
    <location>
        <begin position="6"/>
        <end position="28"/>
    </location>
</feature>
<feature type="transmembrane region" description="Helical" evidence="8">
    <location>
        <begin position="458"/>
        <end position="479"/>
    </location>
</feature>
<dbReference type="GO" id="GO:0005886">
    <property type="term" value="C:plasma membrane"/>
    <property type="evidence" value="ECO:0007669"/>
    <property type="project" value="UniProtKB-SubCell"/>
</dbReference>
<protein>
    <submittedName>
        <fullName evidence="10">Multisubunit sodium/proton antiporter, MrpD subunit</fullName>
    </submittedName>
</protein>
<dbReference type="STRING" id="665467.SAMN02982931_02370"/>
<feature type="domain" description="NADH:quinone oxidoreductase/Mrp antiporter transmembrane" evidence="9">
    <location>
        <begin position="118"/>
        <end position="371"/>
    </location>
</feature>
<dbReference type="NCBIfam" id="NF009310">
    <property type="entry name" value="PRK12668.1"/>
    <property type="match status" value="1"/>
</dbReference>
<evidence type="ECO:0000256" key="6">
    <source>
        <dbReference type="ARBA" id="ARBA00023136"/>
    </source>
</evidence>
<feature type="transmembrane region" description="Helical" evidence="8">
    <location>
        <begin position="125"/>
        <end position="146"/>
    </location>
</feature>
<organism evidence="10 11">
    <name type="scientific">Bauldia litoralis</name>
    <dbReference type="NCBI Taxonomy" id="665467"/>
    <lineage>
        <taxon>Bacteria</taxon>
        <taxon>Pseudomonadati</taxon>
        <taxon>Pseudomonadota</taxon>
        <taxon>Alphaproteobacteria</taxon>
        <taxon>Hyphomicrobiales</taxon>
        <taxon>Kaistiaceae</taxon>
        <taxon>Bauldia</taxon>
    </lineage>
</organism>
<reference evidence="10 11" key="1">
    <citation type="submission" date="2016-10" db="EMBL/GenBank/DDBJ databases">
        <authorList>
            <person name="de Groot N.N."/>
        </authorList>
    </citation>
    <scope>NUCLEOTIDE SEQUENCE [LARGE SCALE GENOMIC DNA]</scope>
    <source>
        <strain evidence="10 11">ATCC 35022</strain>
    </source>
</reference>
<dbReference type="PANTHER" id="PTHR42682:SF4">
    <property type="entry name" value="NADH-UBIQUINONE_PLASTOQUINONE"/>
    <property type="match status" value="1"/>
</dbReference>
<evidence type="ECO:0000256" key="3">
    <source>
        <dbReference type="ARBA" id="ARBA00022692"/>
    </source>
</evidence>
<comment type="subcellular location">
    <subcellularLocation>
        <location evidence="1">Cell membrane</location>
        <topology evidence="1">Multi-pass membrane protein</topology>
    </subcellularLocation>
    <subcellularLocation>
        <location evidence="7">Membrane</location>
        <topology evidence="7">Multi-pass membrane protein</topology>
    </subcellularLocation>
</comment>
<evidence type="ECO:0000259" key="9">
    <source>
        <dbReference type="Pfam" id="PF00361"/>
    </source>
</evidence>
<dbReference type="InterPro" id="IPR001750">
    <property type="entry name" value="ND/Mrp_TM"/>
</dbReference>
<evidence type="ECO:0000313" key="10">
    <source>
        <dbReference type="EMBL" id="SDB31133.1"/>
    </source>
</evidence>
<dbReference type="Proteomes" id="UP000199071">
    <property type="component" value="Unassembled WGS sequence"/>
</dbReference>
<keyword evidence="2" id="KW-1003">Cell membrane</keyword>
<dbReference type="OrthoDB" id="9811798at2"/>
<feature type="transmembrane region" description="Helical" evidence="8">
    <location>
        <begin position="73"/>
        <end position="94"/>
    </location>
</feature>
<evidence type="ECO:0000256" key="1">
    <source>
        <dbReference type="ARBA" id="ARBA00004651"/>
    </source>
</evidence>
<feature type="transmembrane region" description="Helical" evidence="8">
    <location>
        <begin position="246"/>
        <end position="264"/>
    </location>
</feature>
<keyword evidence="11" id="KW-1185">Reference proteome</keyword>
<evidence type="ECO:0000256" key="7">
    <source>
        <dbReference type="RuleBase" id="RU000320"/>
    </source>
</evidence>
<dbReference type="AlphaFoldDB" id="A0A1G6CE57"/>
<keyword evidence="3 7" id="KW-0812">Transmembrane</keyword>
<accession>A0A1G6CE57</accession>
<keyword evidence="6 8" id="KW-0472">Membrane</keyword>
<feature type="transmembrane region" description="Helical" evidence="8">
    <location>
        <begin position="547"/>
        <end position="563"/>
    </location>
</feature>